<dbReference type="Pfam" id="PF11790">
    <property type="entry name" value="Glyco_hydro_cc"/>
    <property type="match status" value="1"/>
</dbReference>
<accession>A0A1J4KRA8</accession>
<dbReference type="PANTHER" id="PTHR34154">
    <property type="entry name" value="ALKALI-SENSITIVE LINKAGE PROTEIN 1"/>
    <property type="match status" value="1"/>
</dbReference>
<organism evidence="3 4">
    <name type="scientific">Tritrichomonas foetus</name>
    <dbReference type="NCBI Taxonomy" id="1144522"/>
    <lineage>
        <taxon>Eukaryota</taxon>
        <taxon>Metamonada</taxon>
        <taxon>Parabasalia</taxon>
        <taxon>Tritrichomonadida</taxon>
        <taxon>Tritrichomonadidae</taxon>
        <taxon>Tritrichomonas</taxon>
    </lineage>
</organism>
<dbReference type="InterPro" id="IPR024655">
    <property type="entry name" value="Asl1_glyco_hydro_catalytic"/>
</dbReference>
<dbReference type="RefSeq" id="XP_068366943.1">
    <property type="nucleotide sequence ID" value="XM_068514701.1"/>
</dbReference>
<dbReference type="SUPFAM" id="SSF51445">
    <property type="entry name" value="(Trans)glycosidases"/>
    <property type="match status" value="1"/>
</dbReference>
<keyword evidence="4" id="KW-1185">Reference proteome</keyword>
<reference evidence="3" key="1">
    <citation type="submission" date="2016-10" db="EMBL/GenBank/DDBJ databases">
        <authorList>
            <person name="Benchimol M."/>
            <person name="Almeida L.G."/>
            <person name="Vasconcelos A.T."/>
            <person name="Perreira-Neves A."/>
            <person name="Rosa I.A."/>
            <person name="Tasca T."/>
            <person name="Bogo M.R."/>
            <person name="de Souza W."/>
        </authorList>
    </citation>
    <scope>NUCLEOTIDE SEQUENCE [LARGE SCALE GENOMIC DNA]</scope>
    <source>
        <strain evidence="3">K</strain>
    </source>
</reference>
<feature type="domain" description="Asl1-like glycosyl hydrolase catalytic" evidence="2">
    <location>
        <begin position="39"/>
        <end position="257"/>
    </location>
</feature>
<dbReference type="AlphaFoldDB" id="A0A1J4KRA8"/>
<evidence type="ECO:0000313" key="4">
    <source>
        <dbReference type="Proteomes" id="UP000179807"/>
    </source>
</evidence>
<protein>
    <recommendedName>
        <fullName evidence="2">Asl1-like glycosyl hydrolase catalytic domain-containing protein</fullName>
    </recommendedName>
</protein>
<dbReference type="GO" id="GO:0071966">
    <property type="term" value="P:fungal-type cell wall polysaccharide metabolic process"/>
    <property type="evidence" value="ECO:0007669"/>
    <property type="project" value="TreeGrafter"/>
</dbReference>
<dbReference type="InterPro" id="IPR017853">
    <property type="entry name" value="GH"/>
</dbReference>
<dbReference type="PANTHER" id="PTHR34154:SF3">
    <property type="entry name" value="ALKALI-SENSITIVE LINKAGE PROTEIN 1"/>
    <property type="match status" value="1"/>
</dbReference>
<dbReference type="EMBL" id="MLAK01000470">
    <property type="protein sequence ID" value="OHT13807.1"/>
    <property type="molecule type" value="Genomic_DNA"/>
</dbReference>
<gene>
    <name evidence="3" type="ORF">TRFO_43244</name>
</gene>
<dbReference type="Proteomes" id="UP000179807">
    <property type="component" value="Unassembled WGS sequence"/>
</dbReference>
<dbReference type="VEuPathDB" id="TrichDB:TRFO_43244"/>
<comment type="caution">
    <text evidence="3">The sequence shown here is derived from an EMBL/GenBank/DDBJ whole genome shotgun (WGS) entry which is preliminary data.</text>
</comment>
<keyword evidence="1" id="KW-0732">Signal</keyword>
<dbReference type="OrthoDB" id="43654at2759"/>
<feature type="signal peptide" evidence="1">
    <location>
        <begin position="1"/>
        <end position="18"/>
    </location>
</feature>
<dbReference type="GeneID" id="94849405"/>
<sequence>MFLLLSVLVSSRLPQFYSSRKANNNKKGLAWFPENPVSWKSAFANTGVSWYYNWMIWQQLDPTNMEYVVNVHDKGQVDQVSSTIKDDSIVIGFNEPDLDGNVCGSPQDCANYYKQYLTPLRKSGKISRLSTPAISNVGLDWLQQFMNSCSDCAIDFVVVHCYTLSYDYFASFMNDARNRFGKNVWLTEFGYTSFDPNNLPNYNDVRSFMEKTLSFLDSTSWVERYAWFGAHNDLGVVGNANRLIDDNGQLTDLGRFYVQ</sequence>
<evidence type="ECO:0000256" key="1">
    <source>
        <dbReference type="SAM" id="SignalP"/>
    </source>
</evidence>
<dbReference type="InterPro" id="IPR053183">
    <property type="entry name" value="ASL1"/>
</dbReference>
<evidence type="ECO:0000259" key="2">
    <source>
        <dbReference type="Pfam" id="PF11790"/>
    </source>
</evidence>
<feature type="chain" id="PRO_5012588468" description="Asl1-like glycosyl hydrolase catalytic domain-containing protein" evidence="1">
    <location>
        <begin position="19"/>
        <end position="259"/>
    </location>
</feature>
<proteinExistence type="predicted"/>
<name>A0A1J4KRA8_9EUKA</name>
<evidence type="ECO:0000313" key="3">
    <source>
        <dbReference type="EMBL" id="OHT13807.1"/>
    </source>
</evidence>
<dbReference type="Gene3D" id="3.20.20.80">
    <property type="entry name" value="Glycosidases"/>
    <property type="match status" value="1"/>
</dbReference>